<reference evidence="2 3" key="1">
    <citation type="submission" date="2019-02" db="EMBL/GenBank/DDBJ databases">
        <title>Draft genome sequences of novel Actinobacteria.</title>
        <authorList>
            <person name="Sahin N."/>
            <person name="Ay H."/>
            <person name="Saygin H."/>
        </authorList>
    </citation>
    <scope>NUCLEOTIDE SEQUENCE [LARGE SCALE GENOMIC DNA]</scope>
    <source>
        <strain evidence="2 3">KC201</strain>
    </source>
</reference>
<dbReference type="AlphaFoldDB" id="A0A4R4N5W9"/>
<evidence type="ECO:0000259" key="1">
    <source>
        <dbReference type="Pfam" id="PF02371"/>
    </source>
</evidence>
<dbReference type="InterPro" id="IPR047650">
    <property type="entry name" value="Transpos_IS110"/>
</dbReference>
<gene>
    <name evidence="2" type="ORF">E1267_26410</name>
</gene>
<feature type="domain" description="Transposase IS116/IS110/IS902 C-terminal" evidence="1">
    <location>
        <begin position="46"/>
        <end position="115"/>
    </location>
</feature>
<keyword evidence="3" id="KW-1185">Reference proteome</keyword>
<name>A0A4R4N5W9_9ACTN</name>
<dbReference type="GO" id="GO:0004803">
    <property type="term" value="F:transposase activity"/>
    <property type="evidence" value="ECO:0007669"/>
    <property type="project" value="InterPro"/>
</dbReference>
<dbReference type="OrthoDB" id="4337860at2"/>
<dbReference type="EMBL" id="SMJZ01000113">
    <property type="protein sequence ID" value="TDC03364.1"/>
    <property type="molecule type" value="Genomic_DNA"/>
</dbReference>
<evidence type="ECO:0000313" key="3">
    <source>
        <dbReference type="Proteomes" id="UP000295157"/>
    </source>
</evidence>
<sequence length="172" mass="18446">MRGSSPCQVSPPTPPSCAAERCGWLPKCGPITRPSGPRSTRSRPVIPGCGVLGAATIIGEASDVHRFRSKAAFARFTGTAPIPVWSGNSSRVRLNRGGNRRLNSALHMIAVTQTRGVGPGKAYVDRLMAEGKTRTEAVRLLRRRISDVVYRALKRTDATASQPSQHKMAMAA</sequence>
<dbReference type="Pfam" id="PF02371">
    <property type="entry name" value="Transposase_20"/>
    <property type="match status" value="1"/>
</dbReference>
<dbReference type="InterPro" id="IPR003346">
    <property type="entry name" value="Transposase_20"/>
</dbReference>
<dbReference type="Proteomes" id="UP000295157">
    <property type="component" value="Unassembled WGS sequence"/>
</dbReference>
<dbReference type="PANTHER" id="PTHR33055">
    <property type="entry name" value="TRANSPOSASE FOR INSERTION SEQUENCE ELEMENT IS1111A"/>
    <property type="match status" value="1"/>
</dbReference>
<organism evidence="2 3">
    <name type="scientific">Nonomuraea longispora</name>
    <dbReference type="NCBI Taxonomy" id="1848320"/>
    <lineage>
        <taxon>Bacteria</taxon>
        <taxon>Bacillati</taxon>
        <taxon>Actinomycetota</taxon>
        <taxon>Actinomycetes</taxon>
        <taxon>Streptosporangiales</taxon>
        <taxon>Streptosporangiaceae</taxon>
        <taxon>Nonomuraea</taxon>
    </lineage>
</organism>
<dbReference type="PANTHER" id="PTHR33055:SF16">
    <property type="entry name" value="TRANSPOSASE FOR INSERTION SEQUENCE ELEMENT IS1547"/>
    <property type="match status" value="1"/>
</dbReference>
<dbReference type="GO" id="GO:0003677">
    <property type="term" value="F:DNA binding"/>
    <property type="evidence" value="ECO:0007669"/>
    <property type="project" value="InterPro"/>
</dbReference>
<comment type="caution">
    <text evidence="2">The sequence shown here is derived from an EMBL/GenBank/DDBJ whole genome shotgun (WGS) entry which is preliminary data.</text>
</comment>
<evidence type="ECO:0000313" key="2">
    <source>
        <dbReference type="EMBL" id="TDC03364.1"/>
    </source>
</evidence>
<proteinExistence type="predicted"/>
<protein>
    <submittedName>
        <fullName evidence="2">IS110 family transposase</fullName>
    </submittedName>
</protein>
<dbReference type="RefSeq" id="WP_132336044.1">
    <property type="nucleotide sequence ID" value="NZ_SMJZ01000113.1"/>
</dbReference>
<accession>A0A4R4N5W9</accession>
<dbReference type="GO" id="GO:0006313">
    <property type="term" value="P:DNA transposition"/>
    <property type="evidence" value="ECO:0007669"/>
    <property type="project" value="InterPro"/>
</dbReference>